<reference evidence="1 2" key="1">
    <citation type="journal article" date="2020" name="ISME J.">
        <title>Uncovering the hidden diversity of litter-decomposition mechanisms in mushroom-forming fungi.</title>
        <authorList>
            <person name="Floudas D."/>
            <person name="Bentzer J."/>
            <person name="Ahren D."/>
            <person name="Johansson T."/>
            <person name="Persson P."/>
            <person name="Tunlid A."/>
        </authorList>
    </citation>
    <scope>NUCLEOTIDE SEQUENCE [LARGE SCALE GENOMIC DNA]</scope>
    <source>
        <strain evidence="1 2">CBS 146.42</strain>
    </source>
</reference>
<dbReference type="AlphaFoldDB" id="A0A8H5FUR3"/>
<organism evidence="1 2">
    <name type="scientific">Leucocoprinus leucothites</name>
    <dbReference type="NCBI Taxonomy" id="201217"/>
    <lineage>
        <taxon>Eukaryota</taxon>
        <taxon>Fungi</taxon>
        <taxon>Dikarya</taxon>
        <taxon>Basidiomycota</taxon>
        <taxon>Agaricomycotina</taxon>
        <taxon>Agaricomycetes</taxon>
        <taxon>Agaricomycetidae</taxon>
        <taxon>Agaricales</taxon>
        <taxon>Agaricineae</taxon>
        <taxon>Agaricaceae</taxon>
        <taxon>Leucocoprinus</taxon>
    </lineage>
</organism>
<protein>
    <recommendedName>
        <fullName evidence="3">F-box domain-containing protein</fullName>
    </recommendedName>
</protein>
<evidence type="ECO:0000313" key="1">
    <source>
        <dbReference type="EMBL" id="KAF5350500.1"/>
    </source>
</evidence>
<accession>A0A8H5FUR3</accession>
<proteinExistence type="predicted"/>
<gene>
    <name evidence="1" type="ORF">D9756_008491</name>
</gene>
<dbReference type="Proteomes" id="UP000559027">
    <property type="component" value="Unassembled WGS sequence"/>
</dbReference>
<dbReference type="SUPFAM" id="SSF52047">
    <property type="entry name" value="RNI-like"/>
    <property type="match status" value="1"/>
</dbReference>
<name>A0A8H5FUR3_9AGAR</name>
<evidence type="ECO:0008006" key="3">
    <source>
        <dbReference type="Google" id="ProtNLM"/>
    </source>
</evidence>
<sequence>MELSHDIWREIADLLADQSDKRTLLSLALVSRTSSIAALPALWRDLSSREIIFTINSFVPEDDHFLVFHAPDASNGETPGGRWGLSHPIPEFVRVRMSEYLSYVRSYVHDSDPCAKRWDEDKDLWPLLPVWLGLDSTLFPHLRHLSVYLDEEYRTEALLSLLCPSISHLEIEFSEDIVGPQTISTILDAIVNVGCVLRRLLFCGQICLTPLLSTPSAFKHLRHLEIVSYIFQHLELSSRVSIVDLLSSLPSLNHFFCGVDTYIMPPLGSAVICHDSLVELNICATASDIEKFLLGFRFPLLSEIDISVIEGAFPRLKRLHETITSRSPMIRQFSLLCNTLDPNPPTLDDLTPLFGLALESVDCRISKAFTASDVETLVKSLPNLRKLTLLAPTCFRAAEIYIILSQHPRLEDLEVPVDLQDLLSPSALDHAEEMRNGLKTK</sequence>
<dbReference type="InterPro" id="IPR032675">
    <property type="entry name" value="LRR_dom_sf"/>
</dbReference>
<keyword evidence="2" id="KW-1185">Reference proteome</keyword>
<dbReference type="Gene3D" id="3.80.10.10">
    <property type="entry name" value="Ribonuclease Inhibitor"/>
    <property type="match status" value="1"/>
</dbReference>
<evidence type="ECO:0000313" key="2">
    <source>
        <dbReference type="Proteomes" id="UP000559027"/>
    </source>
</evidence>
<dbReference type="EMBL" id="JAACJO010000014">
    <property type="protein sequence ID" value="KAF5350500.1"/>
    <property type="molecule type" value="Genomic_DNA"/>
</dbReference>
<comment type="caution">
    <text evidence="1">The sequence shown here is derived from an EMBL/GenBank/DDBJ whole genome shotgun (WGS) entry which is preliminary data.</text>
</comment>